<name>A0AA86TMH3_9EUKA</name>
<dbReference type="EMBL" id="CAXDID020000486">
    <property type="protein sequence ID" value="CAL6096465.1"/>
    <property type="molecule type" value="Genomic_DNA"/>
</dbReference>
<evidence type="ECO:0000313" key="3">
    <source>
        <dbReference type="EMBL" id="CAL6096465.1"/>
    </source>
</evidence>
<feature type="transmembrane region" description="Helical" evidence="1">
    <location>
        <begin position="473"/>
        <end position="493"/>
    </location>
</feature>
<keyword evidence="1" id="KW-1133">Transmembrane helix</keyword>
<keyword evidence="1" id="KW-0472">Membrane</keyword>
<evidence type="ECO:0000313" key="4">
    <source>
        <dbReference type="Proteomes" id="UP001642409"/>
    </source>
</evidence>
<sequence>MITFITSISTATQQIRRSQRLQSCYTDFTSVIFKENQRLICLVLDSAFNSSCSQLPRGVRLQITIDKLGTQFTPTGYFTDFSYESTTELCVNCTDPLCQSLKFFESTIANATISSYTLTAKVSVGIVIREQLDFKTCMQNSYLNVYADRVEAVVQLPDRCVALSTANASSSVQFADSALQFTHISPIISAKQLTLPFSTSAFSLFDEKNFESLRVRLCFQRGTTVNCVQRDSKELRIHGLPQGFTKLSLKMITDGVKLVGVPSSVGKGYQQLMADSDFHVKLSVNVNNKSFTFESTDKVTYEVGETQSFTCSTDVCSQNMLYVHQNSGLITSANILTTVKKSGLITYVINENVTTFNQGCYLGFHLNYNEKFMWLDLIANTQTICQISSNQSYTLILTSKNKTQTIITQFLYQLNSTTSLVNTSFIVRSEILLMINNSLSTSLQIKLDTDSIDNIPLLKVVNHNLEAFKIRQIIVLVVSMVVSLLLTIIFYDAKYYCNRSAKQTTKMSKIILLKFNEFDDIE</sequence>
<dbReference type="Proteomes" id="UP001642409">
    <property type="component" value="Unassembled WGS sequence"/>
</dbReference>
<dbReference type="EMBL" id="CATOUU010000233">
    <property type="protein sequence ID" value="CAI9921790.1"/>
    <property type="molecule type" value="Genomic_DNA"/>
</dbReference>
<proteinExistence type="predicted"/>
<dbReference type="AlphaFoldDB" id="A0AA86TMH3"/>
<protein>
    <submittedName>
        <fullName evidence="2">Uncharacterized protein</fullName>
    </submittedName>
</protein>
<comment type="caution">
    <text evidence="2">The sequence shown here is derived from an EMBL/GenBank/DDBJ whole genome shotgun (WGS) entry which is preliminary data.</text>
</comment>
<reference evidence="3 4" key="2">
    <citation type="submission" date="2024-07" db="EMBL/GenBank/DDBJ databases">
        <authorList>
            <person name="Akdeniz Z."/>
        </authorList>
    </citation>
    <scope>NUCLEOTIDE SEQUENCE [LARGE SCALE GENOMIC DNA]</scope>
</reference>
<keyword evidence="1" id="KW-0812">Transmembrane</keyword>
<organism evidence="2">
    <name type="scientific">Hexamita inflata</name>
    <dbReference type="NCBI Taxonomy" id="28002"/>
    <lineage>
        <taxon>Eukaryota</taxon>
        <taxon>Metamonada</taxon>
        <taxon>Diplomonadida</taxon>
        <taxon>Hexamitidae</taxon>
        <taxon>Hexamitinae</taxon>
        <taxon>Hexamita</taxon>
    </lineage>
</organism>
<reference evidence="2" key="1">
    <citation type="submission" date="2023-06" db="EMBL/GenBank/DDBJ databases">
        <authorList>
            <person name="Kurt Z."/>
        </authorList>
    </citation>
    <scope>NUCLEOTIDE SEQUENCE</scope>
</reference>
<keyword evidence="4" id="KW-1185">Reference proteome</keyword>
<evidence type="ECO:0000256" key="1">
    <source>
        <dbReference type="SAM" id="Phobius"/>
    </source>
</evidence>
<accession>A0AA86TMH3</accession>
<gene>
    <name evidence="3" type="ORF">HINF_LOCUS68442</name>
    <name evidence="2" type="ORF">HINF_LOCUS9435</name>
</gene>
<evidence type="ECO:0000313" key="2">
    <source>
        <dbReference type="EMBL" id="CAI9921790.1"/>
    </source>
</evidence>